<accession>A0A5C5X3C0</accession>
<name>A0A5C5X3C0_9PLAN</name>
<feature type="domain" description="DUF1553" evidence="3">
    <location>
        <begin position="295"/>
        <end position="514"/>
    </location>
</feature>
<keyword evidence="5" id="KW-1185">Reference proteome</keyword>
<reference evidence="4 5" key="1">
    <citation type="submission" date="2019-02" db="EMBL/GenBank/DDBJ databases">
        <title>Deep-cultivation of Planctomycetes and their phenomic and genomic characterization uncovers novel biology.</title>
        <authorList>
            <person name="Wiegand S."/>
            <person name="Jogler M."/>
            <person name="Boedeker C."/>
            <person name="Pinto D."/>
            <person name="Vollmers J."/>
            <person name="Rivas-Marin E."/>
            <person name="Kohn T."/>
            <person name="Peeters S.H."/>
            <person name="Heuer A."/>
            <person name="Rast P."/>
            <person name="Oberbeckmann S."/>
            <person name="Bunk B."/>
            <person name="Jeske O."/>
            <person name="Meyerdierks A."/>
            <person name="Storesund J.E."/>
            <person name="Kallscheuer N."/>
            <person name="Luecker S."/>
            <person name="Lage O.M."/>
            <person name="Pohl T."/>
            <person name="Merkel B.J."/>
            <person name="Hornburger P."/>
            <person name="Mueller R.-W."/>
            <person name="Bruemmer F."/>
            <person name="Labrenz M."/>
            <person name="Spormann A.M."/>
            <person name="Op Den Camp H."/>
            <person name="Overmann J."/>
            <person name="Amann R."/>
            <person name="Jetten M.S.M."/>
            <person name="Mascher T."/>
            <person name="Medema M.H."/>
            <person name="Devos D.P."/>
            <person name="Kaster A.-K."/>
            <person name="Ovreas L."/>
            <person name="Rohde M."/>
            <person name="Galperin M.Y."/>
            <person name="Jogler C."/>
        </authorList>
    </citation>
    <scope>NUCLEOTIDE SEQUENCE [LARGE SCALE GENOMIC DNA]</scope>
    <source>
        <strain evidence="4 5">KOR42</strain>
    </source>
</reference>
<dbReference type="PANTHER" id="PTHR35889:SF3">
    <property type="entry name" value="F-BOX DOMAIN-CONTAINING PROTEIN"/>
    <property type="match status" value="1"/>
</dbReference>
<feature type="domain" description="DUF1549" evidence="2">
    <location>
        <begin position="52"/>
        <end position="245"/>
    </location>
</feature>
<protein>
    <recommendedName>
        <fullName evidence="6">Cytochrome c domain-containing protein</fullName>
    </recommendedName>
</protein>
<dbReference type="RefSeq" id="WP_197440833.1">
    <property type="nucleotide sequence ID" value="NZ_SIHI01000001.1"/>
</dbReference>
<evidence type="ECO:0000313" key="5">
    <source>
        <dbReference type="Proteomes" id="UP000317243"/>
    </source>
</evidence>
<dbReference type="EMBL" id="SIHI01000001">
    <property type="protein sequence ID" value="TWT57456.1"/>
    <property type="molecule type" value="Genomic_DNA"/>
</dbReference>
<dbReference type="Pfam" id="PF07587">
    <property type="entry name" value="PSD1"/>
    <property type="match status" value="1"/>
</dbReference>
<proteinExistence type="predicted"/>
<gene>
    <name evidence="4" type="ORF">KOR42_08170</name>
</gene>
<keyword evidence="1" id="KW-0812">Transmembrane</keyword>
<dbReference type="Pfam" id="PF07583">
    <property type="entry name" value="PSCyt2"/>
    <property type="match status" value="1"/>
</dbReference>
<evidence type="ECO:0000259" key="2">
    <source>
        <dbReference type="Pfam" id="PF07583"/>
    </source>
</evidence>
<evidence type="ECO:0000256" key="1">
    <source>
        <dbReference type="SAM" id="Phobius"/>
    </source>
</evidence>
<dbReference type="PANTHER" id="PTHR35889">
    <property type="entry name" value="CYCLOINULO-OLIGOSACCHARIDE FRUCTANOTRANSFERASE-RELATED"/>
    <property type="match status" value="1"/>
</dbReference>
<dbReference type="InterPro" id="IPR022655">
    <property type="entry name" value="DUF1553"/>
</dbReference>
<dbReference type="AlphaFoldDB" id="A0A5C5X3C0"/>
<sequence>MNDRPRIHRSIGRFGSGLTLPILTIAIAVILFPGAMAAFAETPDPDQLAKLIDLRIEERLETEGVTPAPLADDAEFLRRVSLDVTGKIPHASEVRDFLADSDPDKRAKLVDAMLERPSYIIHQTNLWRAAMIPEADADPTIRLALPGFESWLRSRIAENRNFAEIVDEILTLPVDAQNVSAFNQPDAATPVAFYIAKESKPERVAAASARLFLGVRIDCAQCHDHPFDDWKQDQFWQHAAFFSDLPQVTPLGQEAEMPTNDVGEQGTILIPETDRTVVATFLDQSTPVSVPEDRTRKALADWIVSSENPYFAKAAANRIWSYHFGLGLVEPMDDFSAHNPASHPELLKELAEAFRAGDYDFKLLIRAITRSRTYQRSSVADETTDVRRSLLARMPVRGMTAEQIFDSLAVATGYRQPFDPEQPLNFNNDAARQEFLATFGVQNESAPDRTTTILQALSLMNGDFVGDATDLADSRTLAAVVDAPFLSLQEKIEALYLSTLSRKPSDEELTAMIDYATRSNDSADNLGSEEVALADIFWVLLNSSEFLLNH</sequence>
<feature type="transmembrane region" description="Helical" evidence="1">
    <location>
        <begin position="20"/>
        <end position="40"/>
    </location>
</feature>
<comment type="caution">
    <text evidence="4">The sequence shown here is derived from an EMBL/GenBank/DDBJ whole genome shotgun (WGS) entry which is preliminary data.</text>
</comment>
<keyword evidence="1" id="KW-1133">Transmembrane helix</keyword>
<evidence type="ECO:0000259" key="3">
    <source>
        <dbReference type="Pfam" id="PF07587"/>
    </source>
</evidence>
<keyword evidence="1" id="KW-0472">Membrane</keyword>
<evidence type="ECO:0008006" key="6">
    <source>
        <dbReference type="Google" id="ProtNLM"/>
    </source>
</evidence>
<dbReference type="InterPro" id="IPR011444">
    <property type="entry name" value="DUF1549"/>
</dbReference>
<dbReference type="Proteomes" id="UP000317243">
    <property type="component" value="Unassembled WGS sequence"/>
</dbReference>
<organism evidence="4 5">
    <name type="scientific">Thalassoglobus neptunius</name>
    <dbReference type="NCBI Taxonomy" id="1938619"/>
    <lineage>
        <taxon>Bacteria</taxon>
        <taxon>Pseudomonadati</taxon>
        <taxon>Planctomycetota</taxon>
        <taxon>Planctomycetia</taxon>
        <taxon>Planctomycetales</taxon>
        <taxon>Planctomycetaceae</taxon>
        <taxon>Thalassoglobus</taxon>
    </lineage>
</organism>
<evidence type="ECO:0000313" key="4">
    <source>
        <dbReference type="EMBL" id="TWT57456.1"/>
    </source>
</evidence>